<protein>
    <submittedName>
        <fullName evidence="1">Uncharacterized protein</fullName>
    </submittedName>
</protein>
<organism evidence="1 2">
    <name type="scientific">Marinobacter guineae</name>
    <dbReference type="NCBI Taxonomy" id="432303"/>
    <lineage>
        <taxon>Bacteria</taxon>
        <taxon>Pseudomonadati</taxon>
        <taxon>Pseudomonadota</taxon>
        <taxon>Gammaproteobacteria</taxon>
        <taxon>Pseudomonadales</taxon>
        <taxon>Marinobacteraceae</taxon>
        <taxon>Marinobacter</taxon>
    </lineage>
</organism>
<sequence length="81" mass="9265">MRENSNYWVDIYDPSSVLTDANELLFAYTFLGELAYAQYKFPSRMDSDQVTRIAEMVATKYERWDKVSGNPELGPLQGFGG</sequence>
<gene>
    <name evidence="1" type="ORF">CLH62_11310</name>
</gene>
<keyword evidence="2" id="KW-1185">Reference proteome</keyword>
<dbReference type="AlphaFoldDB" id="A0A2G1VE58"/>
<dbReference type="EMBL" id="NTFI01000003">
    <property type="protein sequence ID" value="PHQ24940.1"/>
    <property type="molecule type" value="Genomic_DNA"/>
</dbReference>
<comment type="caution">
    <text evidence="1">The sequence shown here is derived from an EMBL/GenBank/DDBJ whole genome shotgun (WGS) entry which is preliminary data.</text>
</comment>
<dbReference type="RefSeq" id="WP_099618256.1">
    <property type="nucleotide sequence ID" value="NZ_KZ319340.1"/>
</dbReference>
<dbReference type="OrthoDB" id="5886447at2"/>
<evidence type="ECO:0000313" key="1">
    <source>
        <dbReference type="EMBL" id="PHQ24940.1"/>
    </source>
</evidence>
<dbReference type="Proteomes" id="UP000229044">
    <property type="component" value="Unassembled WGS sequence"/>
</dbReference>
<accession>A0A2G1VE58</accession>
<reference evidence="1 2" key="1">
    <citation type="submission" date="2017-09" db="EMBL/GenBank/DDBJ databases">
        <title>The draft genome sequences of Marinobacter guineae M3B.</title>
        <authorList>
            <person name="Cao J."/>
        </authorList>
    </citation>
    <scope>NUCLEOTIDE SEQUENCE [LARGE SCALE GENOMIC DNA]</scope>
    <source>
        <strain evidence="1 2">M3B</strain>
    </source>
</reference>
<evidence type="ECO:0000313" key="2">
    <source>
        <dbReference type="Proteomes" id="UP000229044"/>
    </source>
</evidence>
<proteinExistence type="predicted"/>
<name>A0A2G1VE58_9GAMM</name>